<feature type="coiled-coil region" evidence="1">
    <location>
        <begin position="71"/>
        <end position="141"/>
    </location>
</feature>
<evidence type="ECO:0000313" key="3">
    <source>
        <dbReference type="EMBL" id="CAK0845107.1"/>
    </source>
</evidence>
<dbReference type="EMBL" id="CAUYUJ010014715">
    <property type="protein sequence ID" value="CAK0845107.1"/>
    <property type="molecule type" value="Genomic_DNA"/>
</dbReference>
<evidence type="ECO:0000313" key="4">
    <source>
        <dbReference type="Proteomes" id="UP001189429"/>
    </source>
</evidence>
<feature type="coiled-coil region" evidence="1">
    <location>
        <begin position="396"/>
        <end position="445"/>
    </location>
</feature>
<feature type="compositionally biased region" description="Basic and acidic residues" evidence="2">
    <location>
        <begin position="479"/>
        <end position="489"/>
    </location>
</feature>
<sequence>MRRPCLHASVALSVLEAGGSRDHICGNGFERYDAAVVRKALKSAAVFAQAHHTSFYYPSYSAQSGEIVGILKQLQEEMQADLGEAQKAEAARSEAFEELRSAKTMEIEAGEKMEEQKEDELATATNSLAEAKEDLAQEEASLSENQKFLDNMKATCETADKNFEERKKLRMQEIEAVAQTIQILTEDDARDAMTGTYSFIQQAKEVDVNRRRAADRLREVAKKAHSPQLSILATSVELDAFTKVKKAIDDMIATLKTQQADEVKKVDWCKAELQQNEMTSAKTEDRKSDMQAKASELESNVHTLEEGILEAQKQISQAQVELQSASLERKYANMDFQRTVGDQMVTVEVLKKAVTRLSKYYDQAALLQSRGRSGEEPAPGSVAPVAQMEYKPSAGAAGVMQMLEKLISEAKELMAESKRSESEAQKAYEQTIRDTNGAVAALQKEVAGVAEGSYRLHIIAPPAVSGAHAMPSSMGSSRSSDDAAADHSRSGRSGGLSQPPRRRRRQRGHRDDGGQIARSERPRGTARGSAPGARAAAAAATMDAMEQQDLMARLDTAPTFPCQASQPAAGAGAGAAAAAAPSEDVLQRADPWQASGSLPARPGGTNPWGGQIPSQEDFDKQMQSMFDKQLDEATSRFQEVCTTTLKKAQDDFQSSMRLCFQQVRQVNTRIDQQSHTVADIQKRQVAQEKEQDRIRDTVARLERTIALAETTASSFDTARLANWERQAEPTLFTVGAPSAIAPQEIRRAIHSWVTESGLTMDQVELDGQVPSRKFFTRTTGVTTEGLLAAALAAIFVFLCFVSGFVSGCYCATVSGTVFYSFRQFTTFSVVHQTPAASSQDPFEVGASGTQWVIGTPDNDVYLEDFRHHNQDIPGFRLSGPGGALPGSIDPAEAYRFRAPPGGAALARLQAEAKLVAESEAVRLGGVPPGDVPDFKRKFKIDEEVDDTDARVLPVTLEGRLRHRDYGEAVDKLDEGTFEGLPGRTAALEHDQLDVPDLISMEYAMRRAQLVEYYHRERTRQEMTSKSGDVKGPDNEGHLVFMGPGDSREVSAVAALPGAEEAAAGSWVPRSPLSRAVRRRNLRRLHREGKVAAAARTPWELEFGSEAGLRTGSLDELADAEGLKFPHRCAAQLGAPPAKRVGISRISGAAVDPDDFVCPRFRAILMGWQEHAQGAPDQEGCGDGTSGEVTTTYEAAVARLVEQQQIVELDRLVMKTGELDKSLAKHLDYLYFEGESAAAGQLLVAAAKWRCPTFGRCGDEPLPLASQALRGFGKMPPPRSRLPIPAVVVAGLAMVAVSRCEPFASLGALLAFHLYLGPTGLKQMRWRHWSQPVGVALGGAAGRRLALHPNEEGVVSKVGELDENISIDATGPLAFLNRVMALFHRDVTLRRELGQPVVKVIGKGSYHVLFRQAAEFLKLDPAPVPRQLRHAGPSFDVVQKLRALAEVKARGRWVVYSSVRRSNK</sequence>
<dbReference type="Proteomes" id="UP001189429">
    <property type="component" value="Unassembled WGS sequence"/>
</dbReference>
<reference evidence="3" key="1">
    <citation type="submission" date="2023-10" db="EMBL/GenBank/DDBJ databases">
        <authorList>
            <person name="Chen Y."/>
            <person name="Shah S."/>
            <person name="Dougan E. K."/>
            <person name="Thang M."/>
            <person name="Chan C."/>
        </authorList>
    </citation>
    <scope>NUCLEOTIDE SEQUENCE [LARGE SCALE GENOMIC DNA]</scope>
</reference>
<proteinExistence type="predicted"/>
<feature type="coiled-coil region" evidence="1">
    <location>
        <begin position="280"/>
        <end position="328"/>
    </location>
</feature>
<feature type="compositionally biased region" description="Low complexity" evidence="2">
    <location>
        <begin position="525"/>
        <end position="541"/>
    </location>
</feature>
<feature type="region of interest" description="Disordered" evidence="2">
    <location>
        <begin position="593"/>
        <end position="615"/>
    </location>
</feature>
<organism evidence="3 4">
    <name type="scientific">Prorocentrum cordatum</name>
    <dbReference type="NCBI Taxonomy" id="2364126"/>
    <lineage>
        <taxon>Eukaryota</taxon>
        <taxon>Sar</taxon>
        <taxon>Alveolata</taxon>
        <taxon>Dinophyceae</taxon>
        <taxon>Prorocentrales</taxon>
        <taxon>Prorocentraceae</taxon>
        <taxon>Prorocentrum</taxon>
    </lineage>
</organism>
<name>A0ABN9TGU5_9DINO</name>
<comment type="caution">
    <text evidence="3">The sequence shown here is derived from an EMBL/GenBank/DDBJ whole genome shotgun (WGS) entry which is preliminary data.</text>
</comment>
<gene>
    <name evidence="3" type="ORF">PCOR1329_LOCUS38997</name>
</gene>
<keyword evidence="1" id="KW-0175">Coiled coil</keyword>
<evidence type="ECO:0000256" key="1">
    <source>
        <dbReference type="SAM" id="Coils"/>
    </source>
</evidence>
<feature type="compositionally biased region" description="Basic and acidic residues" evidence="2">
    <location>
        <begin position="509"/>
        <end position="523"/>
    </location>
</feature>
<protein>
    <submittedName>
        <fullName evidence="3">Uncharacterized protein</fullName>
    </submittedName>
</protein>
<keyword evidence="4" id="KW-1185">Reference proteome</keyword>
<accession>A0ABN9TGU5</accession>
<evidence type="ECO:0000256" key="2">
    <source>
        <dbReference type="SAM" id="MobiDB-lite"/>
    </source>
</evidence>
<feature type="region of interest" description="Disordered" evidence="2">
    <location>
        <begin position="466"/>
        <end position="541"/>
    </location>
</feature>